<sequence length="211" mass="24381">MNTSTVYSWDDVTLFGAPGYIIVSNSVDYFTAKKACDDNGGHLPMIRTMKEKEDLINFANLHGVNRVWLGGEEVAEDYIKWLSGEEFPVHIWHDNKEWEDFEKYPEVHVHVERDSLKFHADRDRTVEFVCETVEEPRNAGYFVHVADNMQTWALPLAELTVTKKMRCAMECSKSLRCRKYTIKLSVCTLYKDVLFHSSGSGNGESLWIKVF</sequence>
<evidence type="ECO:0000313" key="3">
    <source>
        <dbReference type="Proteomes" id="UP000030746"/>
    </source>
</evidence>
<dbReference type="HOGENOM" id="CLU_1306115_0_0_1"/>
<feature type="domain" description="C-type lectin" evidence="1">
    <location>
        <begin position="15"/>
        <end position="131"/>
    </location>
</feature>
<protein>
    <recommendedName>
        <fullName evidence="1">C-type lectin domain-containing protein</fullName>
    </recommendedName>
</protein>
<evidence type="ECO:0000259" key="1">
    <source>
        <dbReference type="PROSITE" id="PS50041"/>
    </source>
</evidence>
<gene>
    <name evidence="2" type="ORF">LOTGIDRAFT_169344</name>
</gene>
<name>V3ZGM2_LOTGI</name>
<proteinExistence type="predicted"/>
<dbReference type="GeneID" id="20241127"/>
<keyword evidence="3" id="KW-1185">Reference proteome</keyword>
<dbReference type="KEGG" id="lgi:LOTGIDRAFT_169344"/>
<dbReference type="SUPFAM" id="SSF56436">
    <property type="entry name" value="C-type lectin-like"/>
    <property type="match status" value="1"/>
</dbReference>
<dbReference type="PROSITE" id="PS50041">
    <property type="entry name" value="C_TYPE_LECTIN_2"/>
    <property type="match status" value="1"/>
</dbReference>
<dbReference type="Gene3D" id="3.10.100.10">
    <property type="entry name" value="Mannose-Binding Protein A, subunit A"/>
    <property type="match status" value="1"/>
</dbReference>
<dbReference type="InterPro" id="IPR001304">
    <property type="entry name" value="C-type_lectin-like"/>
</dbReference>
<dbReference type="Proteomes" id="UP000030746">
    <property type="component" value="Unassembled WGS sequence"/>
</dbReference>
<dbReference type="EMBL" id="KB203711">
    <property type="protein sequence ID" value="ESO83322.1"/>
    <property type="molecule type" value="Genomic_DNA"/>
</dbReference>
<dbReference type="InterPro" id="IPR016186">
    <property type="entry name" value="C-type_lectin-like/link_sf"/>
</dbReference>
<evidence type="ECO:0000313" key="2">
    <source>
        <dbReference type="EMBL" id="ESO83322.1"/>
    </source>
</evidence>
<dbReference type="AlphaFoldDB" id="V3ZGM2"/>
<dbReference type="InterPro" id="IPR016187">
    <property type="entry name" value="CTDL_fold"/>
</dbReference>
<dbReference type="CDD" id="cd00037">
    <property type="entry name" value="CLECT"/>
    <property type="match status" value="1"/>
</dbReference>
<dbReference type="RefSeq" id="XP_009065928.1">
    <property type="nucleotide sequence ID" value="XM_009067680.1"/>
</dbReference>
<reference evidence="2 3" key="1">
    <citation type="journal article" date="2013" name="Nature">
        <title>Insights into bilaterian evolution from three spiralian genomes.</title>
        <authorList>
            <person name="Simakov O."/>
            <person name="Marletaz F."/>
            <person name="Cho S.J."/>
            <person name="Edsinger-Gonzales E."/>
            <person name="Havlak P."/>
            <person name="Hellsten U."/>
            <person name="Kuo D.H."/>
            <person name="Larsson T."/>
            <person name="Lv J."/>
            <person name="Arendt D."/>
            <person name="Savage R."/>
            <person name="Osoegawa K."/>
            <person name="de Jong P."/>
            <person name="Grimwood J."/>
            <person name="Chapman J.A."/>
            <person name="Shapiro H."/>
            <person name="Aerts A."/>
            <person name="Otillar R.P."/>
            <person name="Terry A.Y."/>
            <person name="Boore J.L."/>
            <person name="Grigoriev I.V."/>
            <person name="Lindberg D.R."/>
            <person name="Seaver E.C."/>
            <person name="Weisblat D.A."/>
            <person name="Putnam N.H."/>
            <person name="Rokhsar D.S."/>
        </authorList>
    </citation>
    <scope>NUCLEOTIDE SEQUENCE [LARGE SCALE GENOMIC DNA]</scope>
</reference>
<accession>V3ZGM2</accession>
<dbReference type="CTD" id="20241127"/>
<organism evidence="2 3">
    <name type="scientific">Lottia gigantea</name>
    <name type="common">Giant owl limpet</name>
    <dbReference type="NCBI Taxonomy" id="225164"/>
    <lineage>
        <taxon>Eukaryota</taxon>
        <taxon>Metazoa</taxon>
        <taxon>Spiralia</taxon>
        <taxon>Lophotrochozoa</taxon>
        <taxon>Mollusca</taxon>
        <taxon>Gastropoda</taxon>
        <taxon>Patellogastropoda</taxon>
        <taxon>Lottioidea</taxon>
        <taxon>Lottiidae</taxon>
        <taxon>Lottia</taxon>
    </lineage>
</organism>